<evidence type="ECO:0000259" key="1">
    <source>
        <dbReference type="SMART" id="SM01321"/>
    </source>
</evidence>
<dbReference type="InterPro" id="IPR036515">
    <property type="entry name" value="Transposase_17_sf"/>
</dbReference>
<dbReference type="GO" id="GO:0004803">
    <property type="term" value="F:transposase activity"/>
    <property type="evidence" value="ECO:0007669"/>
    <property type="project" value="InterPro"/>
</dbReference>
<dbReference type="Proteomes" id="UP000577419">
    <property type="component" value="Unassembled WGS sequence"/>
</dbReference>
<dbReference type="SUPFAM" id="SSF143422">
    <property type="entry name" value="Transposase IS200-like"/>
    <property type="match status" value="1"/>
</dbReference>
<dbReference type="GO" id="GO:0003677">
    <property type="term" value="F:DNA binding"/>
    <property type="evidence" value="ECO:0007669"/>
    <property type="project" value="InterPro"/>
</dbReference>
<reference evidence="3" key="1">
    <citation type="journal article" date="2020" name="bioRxiv">
        <title>A rank-normalized archaeal taxonomy based on genome phylogeny resolves widespread incomplete and uneven classifications.</title>
        <authorList>
            <person name="Rinke C."/>
            <person name="Chuvochina M."/>
            <person name="Mussig A.J."/>
            <person name="Chaumeil P.-A."/>
            <person name="Waite D.W."/>
            <person name="Whitman W.B."/>
            <person name="Parks D.H."/>
            <person name="Hugenholtz P."/>
        </authorList>
    </citation>
    <scope>NUCLEOTIDE SEQUENCE [LARGE SCALE GENOMIC DNA]</scope>
</reference>
<evidence type="ECO:0000313" key="3">
    <source>
        <dbReference type="Proteomes" id="UP000577419"/>
    </source>
</evidence>
<dbReference type="Gene3D" id="3.30.70.1290">
    <property type="entry name" value="Transposase IS200-like"/>
    <property type="match status" value="1"/>
</dbReference>
<dbReference type="Pfam" id="PF01797">
    <property type="entry name" value="Y1_Tnp"/>
    <property type="match status" value="1"/>
</dbReference>
<dbReference type="PANTHER" id="PTHR33360">
    <property type="entry name" value="TRANSPOSASE FOR INSERTION SEQUENCE ELEMENT IS200"/>
    <property type="match status" value="1"/>
</dbReference>
<protein>
    <submittedName>
        <fullName evidence="2">IS200/IS605 family transposase</fullName>
    </submittedName>
</protein>
<dbReference type="AlphaFoldDB" id="A0A7J4IQY9"/>
<gene>
    <name evidence="2" type="primary">tnpA</name>
    <name evidence="2" type="ORF">HA237_00925</name>
</gene>
<sequence length="101" mass="12167">MQIARERDWEILELAVMPDHVHVIMRTHKPENPSGILFHLKGRSAYELFRKHPNMRKRYWGGHFWSRGSFCRNIGVDIEVERNYVRRQADIHQTTLQTWAI</sequence>
<comment type="caution">
    <text evidence="2">The sequence shown here is derived from an EMBL/GenBank/DDBJ whole genome shotgun (WGS) entry which is preliminary data.</text>
</comment>
<dbReference type="EMBL" id="DUFG01000005">
    <property type="protein sequence ID" value="HIH07911.1"/>
    <property type="molecule type" value="Genomic_DNA"/>
</dbReference>
<proteinExistence type="predicted"/>
<dbReference type="SMART" id="SM01321">
    <property type="entry name" value="Y1_Tnp"/>
    <property type="match status" value="1"/>
</dbReference>
<name>A0A7J4IQY9_9ARCH</name>
<dbReference type="GO" id="GO:0006313">
    <property type="term" value="P:DNA transposition"/>
    <property type="evidence" value="ECO:0007669"/>
    <property type="project" value="InterPro"/>
</dbReference>
<dbReference type="PANTHER" id="PTHR33360:SF2">
    <property type="entry name" value="TRANSPOSASE FOR INSERTION SEQUENCE ELEMENT IS200"/>
    <property type="match status" value="1"/>
</dbReference>
<accession>A0A7J4IQY9</accession>
<feature type="domain" description="Transposase IS200-like" evidence="1">
    <location>
        <begin position="1"/>
        <end position="88"/>
    </location>
</feature>
<evidence type="ECO:0000313" key="2">
    <source>
        <dbReference type="EMBL" id="HIH07911.1"/>
    </source>
</evidence>
<dbReference type="NCBIfam" id="NF033573">
    <property type="entry name" value="transpos_IS200"/>
    <property type="match status" value="1"/>
</dbReference>
<organism evidence="2 3">
    <name type="scientific">Candidatus Iainarchaeum sp</name>
    <dbReference type="NCBI Taxonomy" id="3101447"/>
    <lineage>
        <taxon>Archaea</taxon>
        <taxon>Candidatus Iainarchaeota</taxon>
        <taxon>Candidatus Iainarchaeia</taxon>
        <taxon>Candidatus Iainarchaeales</taxon>
        <taxon>Candidatus Iainarchaeaceae</taxon>
        <taxon>Candidatus Iainarchaeum</taxon>
    </lineage>
</organism>
<dbReference type="InterPro" id="IPR002686">
    <property type="entry name" value="Transposase_17"/>
</dbReference>